<proteinExistence type="predicted"/>
<gene>
    <name evidence="1" type="ORF">OSB04_028493</name>
</gene>
<sequence length="80" mass="9152">MQITCTSLHDLQGLIGHERSYVSFYFISSVVQIYTQYGDDISRKKKSKRCIKCRGYGICVVFTLKKLGHRLMDGNANNES</sequence>
<evidence type="ECO:0000313" key="1">
    <source>
        <dbReference type="EMBL" id="KAJ9541987.1"/>
    </source>
</evidence>
<name>A0AA38VXS8_9ASTR</name>
<dbReference type="Proteomes" id="UP001172457">
    <property type="component" value="Chromosome 7"/>
</dbReference>
<protein>
    <submittedName>
        <fullName evidence="1">Uncharacterized protein</fullName>
    </submittedName>
</protein>
<accession>A0AA38VXS8</accession>
<comment type="caution">
    <text evidence="1">The sequence shown here is derived from an EMBL/GenBank/DDBJ whole genome shotgun (WGS) entry which is preliminary data.</text>
</comment>
<dbReference type="AlphaFoldDB" id="A0AA38VXS8"/>
<organism evidence="1 2">
    <name type="scientific">Centaurea solstitialis</name>
    <name type="common">yellow star-thistle</name>
    <dbReference type="NCBI Taxonomy" id="347529"/>
    <lineage>
        <taxon>Eukaryota</taxon>
        <taxon>Viridiplantae</taxon>
        <taxon>Streptophyta</taxon>
        <taxon>Embryophyta</taxon>
        <taxon>Tracheophyta</taxon>
        <taxon>Spermatophyta</taxon>
        <taxon>Magnoliopsida</taxon>
        <taxon>eudicotyledons</taxon>
        <taxon>Gunneridae</taxon>
        <taxon>Pentapetalae</taxon>
        <taxon>asterids</taxon>
        <taxon>campanulids</taxon>
        <taxon>Asterales</taxon>
        <taxon>Asteraceae</taxon>
        <taxon>Carduoideae</taxon>
        <taxon>Cardueae</taxon>
        <taxon>Centaureinae</taxon>
        <taxon>Centaurea</taxon>
    </lineage>
</organism>
<dbReference type="EMBL" id="JARYMX010000007">
    <property type="protein sequence ID" value="KAJ9541987.1"/>
    <property type="molecule type" value="Genomic_DNA"/>
</dbReference>
<evidence type="ECO:0000313" key="2">
    <source>
        <dbReference type="Proteomes" id="UP001172457"/>
    </source>
</evidence>
<keyword evidence="2" id="KW-1185">Reference proteome</keyword>
<reference evidence="1" key="1">
    <citation type="submission" date="2023-03" db="EMBL/GenBank/DDBJ databases">
        <title>Chromosome-scale reference genome and RAD-based genetic map of yellow starthistle (Centaurea solstitialis) reveal putative structural variation and QTLs associated with invader traits.</title>
        <authorList>
            <person name="Reatini B."/>
            <person name="Cang F.A."/>
            <person name="Jiang Q."/>
            <person name="Mckibben M.T.W."/>
            <person name="Barker M.S."/>
            <person name="Rieseberg L.H."/>
            <person name="Dlugosch K.M."/>
        </authorList>
    </citation>
    <scope>NUCLEOTIDE SEQUENCE</scope>
    <source>
        <strain evidence="1">CAN-66</strain>
        <tissue evidence="1">Leaf</tissue>
    </source>
</reference>